<dbReference type="GO" id="GO:0005762">
    <property type="term" value="C:mitochondrial large ribosomal subunit"/>
    <property type="evidence" value="ECO:0007669"/>
    <property type="project" value="TreeGrafter"/>
</dbReference>
<dbReference type="InterPro" id="IPR005880">
    <property type="entry name" value="Ribosomal_uL2_bac/org-type"/>
</dbReference>
<dbReference type="InterPro" id="IPR002171">
    <property type="entry name" value="Ribosomal_uL2"/>
</dbReference>
<evidence type="ECO:0000313" key="11">
    <source>
        <dbReference type="EMBL" id="ANZ73186.1"/>
    </source>
</evidence>
<keyword evidence="4" id="KW-0496">Mitochondrion</keyword>
<dbReference type="Gene3D" id="2.40.50.140">
    <property type="entry name" value="Nucleic acid-binding proteins"/>
    <property type="match status" value="1"/>
</dbReference>
<dbReference type="InterPro" id="IPR012340">
    <property type="entry name" value="NA-bd_OB-fold"/>
</dbReference>
<dbReference type="InterPro" id="IPR014726">
    <property type="entry name" value="Ribosomal_uL2_dom3"/>
</dbReference>
<dbReference type="GO" id="GO:0032543">
    <property type="term" value="P:mitochondrial translation"/>
    <property type="evidence" value="ECO:0007669"/>
    <property type="project" value="TreeGrafter"/>
</dbReference>
<evidence type="ECO:0000256" key="5">
    <source>
        <dbReference type="ARBA" id="ARBA00023274"/>
    </source>
</evidence>
<feature type="region of interest" description="Disordered" evidence="8">
    <location>
        <begin position="349"/>
        <end position="407"/>
    </location>
</feature>
<dbReference type="FunFam" id="2.40.50.140:FF:000128">
    <property type="entry name" value="50S ribosomal protein L2"/>
    <property type="match status" value="1"/>
</dbReference>
<organism evidence="11 12">
    <name type="scientific">Komagataella pastoris</name>
    <name type="common">Yeast</name>
    <name type="synonym">Pichia pastoris</name>
    <dbReference type="NCBI Taxonomy" id="4922"/>
    <lineage>
        <taxon>Eukaryota</taxon>
        <taxon>Fungi</taxon>
        <taxon>Dikarya</taxon>
        <taxon>Ascomycota</taxon>
        <taxon>Saccharomycotina</taxon>
        <taxon>Pichiomycetes</taxon>
        <taxon>Pichiales</taxon>
        <taxon>Pichiaceae</taxon>
        <taxon>Komagataella</taxon>
    </lineage>
</organism>
<evidence type="ECO:0000313" key="12">
    <source>
        <dbReference type="Proteomes" id="UP000094565"/>
    </source>
</evidence>
<dbReference type="InterPro" id="IPR014722">
    <property type="entry name" value="Rib_uL2_dom2"/>
</dbReference>
<dbReference type="OrthoDB" id="268576at2759"/>
<protein>
    <recommendedName>
        <fullName evidence="7">Large ribosomal subunit protein uL2m</fullName>
    </recommendedName>
</protein>
<dbReference type="InterPro" id="IPR022666">
    <property type="entry name" value="Ribosomal_uL2_RNA-bd_dom"/>
</dbReference>
<dbReference type="Gene3D" id="2.30.30.30">
    <property type="match status" value="1"/>
</dbReference>
<name>A0A1B2J5E2_PICPA</name>
<dbReference type="SMART" id="SM01382">
    <property type="entry name" value="Ribosomal_L2_C"/>
    <property type="match status" value="1"/>
</dbReference>
<dbReference type="Gene3D" id="4.10.950.10">
    <property type="entry name" value="Ribosomal protein L2, domain 3"/>
    <property type="match status" value="1"/>
</dbReference>
<keyword evidence="12" id="KW-1185">Reference proteome</keyword>
<dbReference type="NCBIfam" id="TIGR01171">
    <property type="entry name" value="rplB_bact"/>
    <property type="match status" value="1"/>
</dbReference>
<proteinExistence type="inferred from homology"/>
<dbReference type="FunFam" id="4.10.950.10:FF:000001">
    <property type="entry name" value="50S ribosomal protein L2"/>
    <property type="match status" value="1"/>
</dbReference>
<keyword evidence="5" id="KW-0687">Ribonucleoprotein</keyword>
<dbReference type="GO" id="GO:0003735">
    <property type="term" value="F:structural constituent of ribosome"/>
    <property type="evidence" value="ECO:0007669"/>
    <property type="project" value="InterPro"/>
</dbReference>
<dbReference type="InterPro" id="IPR022671">
    <property type="entry name" value="Ribosomal_uL2_CS"/>
</dbReference>
<dbReference type="SMART" id="SM01383">
    <property type="entry name" value="Ribosomal_L2"/>
    <property type="match status" value="1"/>
</dbReference>
<dbReference type="InterPro" id="IPR008991">
    <property type="entry name" value="Translation_prot_SH3-like_sf"/>
</dbReference>
<comment type="similarity">
    <text evidence="2">Belongs to the universal ribosomal protein uL2 family.</text>
</comment>
<dbReference type="Pfam" id="PF03947">
    <property type="entry name" value="Ribosomal_L2_C"/>
    <property type="match status" value="1"/>
</dbReference>
<comment type="function">
    <text evidence="6">Component of the mitochondrial ribosome (mitoribosome), a dedicated translation machinery responsible for the synthesis of mitochondrial genome-encoded proteins, including at least some of the essential transmembrane subunits of the mitochondrial respiratory chain. The mitoribosomes are attached to the mitochondrial inner membrane and translation products are cotranslationally integrated into the membrane.</text>
</comment>
<comment type="subcellular location">
    <subcellularLocation>
        <location evidence="1">Mitochondrion</location>
    </subcellularLocation>
</comment>
<dbReference type="Proteomes" id="UP000094565">
    <property type="component" value="Chromosome 1"/>
</dbReference>
<dbReference type="InterPro" id="IPR022669">
    <property type="entry name" value="Ribosomal_uL2_C"/>
</dbReference>
<evidence type="ECO:0000259" key="10">
    <source>
        <dbReference type="SMART" id="SM01383"/>
    </source>
</evidence>
<reference evidence="11 12" key="1">
    <citation type="submission" date="2016-02" db="EMBL/GenBank/DDBJ databases">
        <title>Comparative genomic and transcriptomic foundation for Pichia pastoris.</title>
        <authorList>
            <person name="Love K.R."/>
            <person name="Shah K.A."/>
            <person name="Whittaker C.A."/>
            <person name="Wu J."/>
            <person name="Bartlett M.C."/>
            <person name="Ma D."/>
            <person name="Leeson R.L."/>
            <person name="Priest M."/>
            <person name="Young S.K."/>
            <person name="Love J.C."/>
        </authorList>
    </citation>
    <scope>NUCLEOTIDE SEQUENCE [LARGE SCALE GENOMIC DNA]</scope>
    <source>
        <strain evidence="11 12">ATCC 28485</strain>
    </source>
</reference>
<evidence type="ECO:0000256" key="7">
    <source>
        <dbReference type="ARBA" id="ARBA00069872"/>
    </source>
</evidence>
<evidence type="ECO:0000256" key="8">
    <source>
        <dbReference type="SAM" id="MobiDB-lite"/>
    </source>
</evidence>
<feature type="compositionally biased region" description="Basic residues" evidence="8">
    <location>
        <begin position="382"/>
        <end position="393"/>
    </location>
</feature>
<dbReference type="AlphaFoldDB" id="A0A1B2J5E2"/>
<evidence type="ECO:0000256" key="3">
    <source>
        <dbReference type="ARBA" id="ARBA00022980"/>
    </source>
</evidence>
<dbReference type="GO" id="GO:0016740">
    <property type="term" value="F:transferase activity"/>
    <property type="evidence" value="ECO:0007669"/>
    <property type="project" value="InterPro"/>
</dbReference>
<dbReference type="PANTHER" id="PTHR13691">
    <property type="entry name" value="RIBOSOMAL PROTEIN L2"/>
    <property type="match status" value="1"/>
</dbReference>
<evidence type="ECO:0000256" key="6">
    <source>
        <dbReference type="ARBA" id="ARBA00037226"/>
    </source>
</evidence>
<dbReference type="SUPFAM" id="SSF50249">
    <property type="entry name" value="Nucleic acid-binding proteins"/>
    <property type="match status" value="1"/>
</dbReference>
<evidence type="ECO:0000259" key="9">
    <source>
        <dbReference type="SMART" id="SM01382"/>
    </source>
</evidence>
<sequence>MGLALSRDIKNLYGSPVRPFLPSPTLVLNRMFNLPLRSLPRASWGTKVLQTHLFGSVSFFSTGARALATEPTPRITQAVGDLTDLEKQHEILARQTKLSKETVQLKKLKPTSPGLRWWRKPMYPYLWKGKPVRALTKTRVSRSGRNHTGRIVVRHRGGGHQRRIRFIDYHRKEPGRQTVVRIEYDPNRTAHIALLKHNDTGNLSYIIACQGLREGDIVESFRSGIPEYLMEEMGGRIDPAILNAKTAQKGNCLPISMIAVGAIVHNVSETVHGPAKYCRAAGANARIVNKIPEKRKAVVRLQSGEERYVSIDACATLGVTSNPDHQHESLGKAGRSRHRGIRPTVRGVAQNKCDHPMGGGRGKSKSNKLSMSPWGVLAKGGFKTRRGKNINKQKVRDRPRGKISQRN</sequence>
<dbReference type="PROSITE" id="PS00467">
    <property type="entry name" value="RIBOSOMAL_L2"/>
    <property type="match status" value="1"/>
</dbReference>
<keyword evidence="3" id="KW-0689">Ribosomal protein</keyword>
<dbReference type="EMBL" id="CP014584">
    <property type="protein sequence ID" value="ANZ73186.1"/>
    <property type="molecule type" value="Genomic_DNA"/>
</dbReference>
<evidence type="ECO:0000256" key="4">
    <source>
        <dbReference type="ARBA" id="ARBA00023128"/>
    </source>
</evidence>
<dbReference type="SUPFAM" id="SSF50104">
    <property type="entry name" value="Translation proteins SH3-like domain"/>
    <property type="match status" value="1"/>
</dbReference>
<gene>
    <name evidence="11" type="primary">RML2</name>
    <name evidence="11" type="ORF">ATY40_BA7501349</name>
</gene>
<accession>A0A1B2J5E2</accession>
<dbReference type="GO" id="GO:0003723">
    <property type="term" value="F:RNA binding"/>
    <property type="evidence" value="ECO:0007669"/>
    <property type="project" value="InterPro"/>
</dbReference>
<dbReference type="PANTHER" id="PTHR13691:SF5">
    <property type="entry name" value="LARGE RIBOSOMAL SUBUNIT PROTEIN UL2M"/>
    <property type="match status" value="1"/>
</dbReference>
<evidence type="ECO:0000256" key="2">
    <source>
        <dbReference type="ARBA" id="ARBA00005636"/>
    </source>
</evidence>
<feature type="domain" description="Large ribosomal subunit protein uL2 C-terminal" evidence="9">
    <location>
        <begin position="247"/>
        <end position="377"/>
    </location>
</feature>
<evidence type="ECO:0000256" key="1">
    <source>
        <dbReference type="ARBA" id="ARBA00004173"/>
    </source>
</evidence>
<feature type="domain" description="Large ribosomal subunit protein uL2 RNA-binding" evidence="10">
    <location>
        <begin position="144"/>
        <end position="220"/>
    </location>
</feature>
<dbReference type="Pfam" id="PF00181">
    <property type="entry name" value="Ribosomal_L2_N"/>
    <property type="match status" value="1"/>
</dbReference>